<feature type="domain" description="Solute-binding protein family 5" evidence="6">
    <location>
        <begin position="104"/>
        <end position="459"/>
    </location>
</feature>
<dbReference type="Gene3D" id="3.10.105.10">
    <property type="entry name" value="Dipeptide-binding Protein, Domain 3"/>
    <property type="match status" value="1"/>
</dbReference>
<dbReference type="InterPro" id="IPR039424">
    <property type="entry name" value="SBP_5"/>
</dbReference>
<feature type="chain" id="PRO_5044233782" evidence="5">
    <location>
        <begin position="23"/>
        <end position="544"/>
    </location>
</feature>
<feature type="compositionally biased region" description="Acidic residues" evidence="4">
    <location>
        <begin position="30"/>
        <end position="56"/>
    </location>
</feature>
<gene>
    <name evidence="7" type="ORF">AB4Y30_12850</name>
</gene>
<comment type="similarity">
    <text evidence="2">Belongs to the bacterial solute-binding protein 5 family.</text>
</comment>
<dbReference type="SUPFAM" id="SSF53850">
    <property type="entry name" value="Periplasmic binding protein-like II"/>
    <property type="match status" value="1"/>
</dbReference>
<comment type="subcellular location">
    <subcellularLocation>
        <location evidence="1">Cell membrane</location>
        <topology evidence="1">Lipid-anchor</topology>
    </subcellularLocation>
</comment>
<dbReference type="AlphaFoldDB" id="A0AB39HNS1"/>
<dbReference type="PROSITE" id="PS51257">
    <property type="entry name" value="PROKAR_LIPOPROTEIN"/>
    <property type="match status" value="1"/>
</dbReference>
<evidence type="ECO:0000256" key="2">
    <source>
        <dbReference type="ARBA" id="ARBA00005695"/>
    </source>
</evidence>
<proteinExistence type="inferred from homology"/>
<evidence type="ECO:0000313" key="7">
    <source>
        <dbReference type="EMBL" id="XDK31910.1"/>
    </source>
</evidence>
<dbReference type="RefSeq" id="WP_368652634.1">
    <property type="nucleotide sequence ID" value="NZ_CP162599.1"/>
</dbReference>
<sequence>MKKLFKNGLFLMLLAALMLVIAACSSDSGGNDDSDSGDNTSSDETDNNDGDDEEAQGEAGGTLRIAIDAAPPTLDQPTSTATAARDASRLIFETLVTTKENFEPEMMLAESIETEDNQTFTINLREGVKFHNGEEMTSEDVIASMERWLEKSSVTGNIFNDATWTADGDYTVILELQSPSSLTLDTMASAKQAAAIMPKEVIDNASDGVITEFIGTGPFKFEEWKQDQYIHYVKYDEYQPVDLPADGLSGKKEALVDEIYIYIVNDSSTRLAGLQTGEYDFAYGIPYDNYDALLADDNLETILTPSANQMMGLNKVQGIATDPKFRQAVNAALDAEQVMFAAFPDEDFFWLDSGYMDMYIEPWLTDAGNEYYNQANPERAKELLDEIGYNNEEFRIMTTRDYDHHYNSGVVIQEQLKQAGINAVLEVYDWPSLLDKRENDLGAWDAFMTSSSTVSTPPQLIGMSTTWAGGMDDSYVEETMAAIEGAPTIEEAKELWDELQLYAWEELVPIVHFGGYHSLYGHTKNVKGITNNTGPIFWNVTVSE</sequence>
<dbReference type="PANTHER" id="PTHR30290">
    <property type="entry name" value="PERIPLASMIC BINDING COMPONENT OF ABC TRANSPORTER"/>
    <property type="match status" value="1"/>
</dbReference>
<protein>
    <submittedName>
        <fullName evidence="7">ABC transporter substrate-binding protein</fullName>
    </submittedName>
</protein>
<dbReference type="PROSITE" id="PS01040">
    <property type="entry name" value="SBP_BACTERIAL_5"/>
    <property type="match status" value="1"/>
</dbReference>
<dbReference type="GO" id="GO:0043190">
    <property type="term" value="C:ATP-binding cassette (ABC) transporter complex"/>
    <property type="evidence" value="ECO:0007669"/>
    <property type="project" value="InterPro"/>
</dbReference>
<reference evidence="7" key="1">
    <citation type="submission" date="2024-07" db="EMBL/GenBank/DDBJ databases">
        <title>Halotolerant mesophilic bacterium Ornithinibacillus sp. 4-3, sp. nov., isolated from soil.</title>
        <authorList>
            <person name="Sidarenka A.V."/>
            <person name="Guliayeva D.E."/>
            <person name="Leanovich S.I."/>
            <person name="Hileuskaya K.S."/>
            <person name="Akhremchuk A.E."/>
            <person name="Sikolenko M.A."/>
            <person name="Valentovich L.N."/>
        </authorList>
    </citation>
    <scope>NUCLEOTIDE SEQUENCE</scope>
    <source>
        <strain evidence="7">4-3</strain>
    </source>
</reference>
<evidence type="ECO:0000259" key="6">
    <source>
        <dbReference type="Pfam" id="PF00496"/>
    </source>
</evidence>
<dbReference type="PANTHER" id="PTHR30290:SF38">
    <property type="entry name" value="D,D-DIPEPTIDE-BINDING PERIPLASMIC PROTEIN DDPA-RELATED"/>
    <property type="match status" value="1"/>
</dbReference>
<dbReference type="EMBL" id="CP162599">
    <property type="protein sequence ID" value="XDK31910.1"/>
    <property type="molecule type" value="Genomic_DNA"/>
</dbReference>
<dbReference type="Gene3D" id="3.40.190.10">
    <property type="entry name" value="Periplasmic binding protein-like II"/>
    <property type="match status" value="1"/>
</dbReference>
<dbReference type="GO" id="GO:0042597">
    <property type="term" value="C:periplasmic space"/>
    <property type="evidence" value="ECO:0007669"/>
    <property type="project" value="UniProtKB-ARBA"/>
</dbReference>
<dbReference type="CDD" id="cd08502">
    <property type="entry name" value="PBP2_NikA_DppA_OppA_like_16"/>
    <property type="match status" value="1"/>
</dbReference>
<dbReference type="InterPro" id="IPR000914">
    <property type="entry name" value="SBP_5_dom"/>
</dbReference>
<dbReference type="PIRSF" id="PIRSF002741">
    <property type="entry name" value="MppA"/>
    <property type="match status" value="1"/>
</dbReference>
<feature type="signal peptide" evidence="5">
    <location>
        <begin position="1"/>
        <end position="22"/>
    </location>
</feature>
<dbReference type="Pfam" id="PF00496">
    <property type="entry name" value="SBP_bac_5"/>
    <property type="match status" value="1"/>
</dbReference>
<evidence type="ECO:0000256" key="5">
    <source>
        <dbReference type="SAM" id="SignalP"/>
    </source>
</evidence>
<dbReference type="GO" id="GO:0015833">
    <property type="term" value="P:peptide transport"/>
    <property type="evidence" value="ECO:0007669"/>
    <property type="project" value="TreeGrafter"/>
</dbReference>
<keyword evidence="3 5" id="KW-0732">Signal</keyword>
<evidence type="ECO:0000256" key="1">
    <source>
        <dbReference type="ARBA" id="ARBA00004193"/>
    </source>
</evidence>
<accession>A0AB39HNS1</accession>
<dbReference type="InterPro" id="IPR023765">
    <property type="entry name" value="SBP_5_CS"/>
</dbReference>
<name>A0AB39HNS1_9BACI</name>
<dbReference type="Gene3D" id="3.90.76.10">
    <property type="entry name" value="Dipeptide-binding Protein, Domain 1"/>
    <property type="match status" value="1"/>
</dbReference>
<evidence type="ECO:0000256" key="3">
    <source>
        <dbReference type="ARBA" id="ARBA00022729"/>
    </source>
</evidence>
<organism evidence="7">
    <name type="scientific">Ornithinibacillus sp. 4-3</name>
    <dbReference type="NCBI Taxonomy" id="3231488"/>
    <lineage>
        <taxon>Bacteria</taxon>
        <taxon>Bacillati</taxon>
        <taxon>Bacillota</taxon>
        <taxon>Bacilli</taxon>
        <taxon>Bacillales</taxon>
        <taxon>Bacillaceae</taxon>
        <taxon>Ornithinibacillus</taxon>
    </lineage>
</organism>
<feature type="region of interest" description="Disordered" evidence="4">
    <location>
        <begin position="27"/>
        <end position="58"/>
    </location>
</feature>
<evidence type="ECO:0000256" key="4">
    <source>
        <dbReference type="SAM" id="MobiDB-lite"/>
    </source>
</evidence>
<dbReference type="InterPro" id="IPR030678">
    <property type="entry name" value="Peptide/Ni-bd"/>
</dbReference>
<dbReference type="GO" id="GO:1904680">
    <property type="term" value="F:peptide transmembrane transporter activity"/>
    <property type="evidence" value="ECO:0007669"/>
    <property type="project" value="TreeGrafter"/>
</dbReference>